<dbReference type="GO" id="GO:0004843">
    <property type="term" value="F:cysteine-type deubiquitinase activity"/>
    <property type="evidence" value="ECO:0007669"/>
    <property type="project" value="InterPro"/>
</dbReference>
<feature type="compositionally biased region" description="Polar residues" evidence="1">
    <location>
        <begin position="139"/>
        <end position="159"/>
    </location>
</feature>
<feature type="domain" description="USP" evidence="2">
    <location>
        <begin position="1566"/>
        <end position="1896"/>
    </location>
</feature>
<dbReference type="CDD" id="cd02659">
    <property type="entry name" value="peptidase_C19C"/>
    <property type="match status" value="1"/>
</dbReference>
<dbReference type="PANTHER" id="PTHR24006">
    <property type="entry name" value="UBIQUITIN CARBOXYL-TERMINAL HYDROLASE"/>
    <property type="match status" value="1"/>
</dbReference>
<keyword evidence="4" id="KW-1185">Reference proteome</keyword>
<sequence length="2475" mass="278274">MGAAPLESSSTPHPASASQATSGSYCEPMEDTDSQSVRKRPRLDSGNHLNDSMSMSTPSPTGPEDQENAPAASLVASPSRASEASSPSLNRPSSRVTINMKSPTLLDGSAAPSTSQPSPTASHEASTSLPRPADDAPAVTQTPIEPETQTSGVISITSSPTRSLEIEVAEVEDMDQNPSTSQWRSLQEALETAEEPEVVQIHEHITLVESFPQYQRVYDQREVVVEVAHTILRSHPHDVAVFLAVKAWLDLCVSHLDQITYESFIEDHEFWEEIPTLCTSLIKRQVDFLPDEGQGPWACLEGFFTAYAHLTLHLVRLDTLALKQLPDDGDTSPDLLSRLYLPAFSWMLQVHNIPFYKFMERSHGSEVINLVARLNDAVAVDTIIRMSGFADALLKHVAQWPALTPSLLALINIVHNLVESAIERRNLNADDNLISPPPITETLELAYPLMKRIDQSCQSFVAKKASWLTSDTSDSLLRFIGNVYFNTSYLLQDMAPKIARDLGVQVPDDAKLDEYPQIILYGWKFQLLKKQIMDGRMELRVNSMEMMQNDLVGIWRQHIQGNPAGIHHPIIQYLVKFLRDSNIVEYVVGVESHPQLISRSGNVVGFLVVTSTYTDRDTDTIWNTVTGSQDPRTVAEVLVMLSRTFSLHQSSSNGLQYLCTKLIELPLNRFDTKMIEYCEQLLTALREQQAERMRSDIPDYPHADVAPHRLCVRLIREAASVPEFNSEQQTYLQRFAGKQLSLLLSLGLNDSDKMDMYRQCMNDIAEMNEFTVGSIHALNALIPPYDNQDIRKLALDFDFTGLIITELVHAFDTTPSDFSDPAVRNSLLPRIQLLHRIIDKVPDTVTDEMADRLWDSVFMSRIIGDQGRNVAWDILSKAASRSGRRNSFVDRYMRDYLPRVRPEDLSLDILSFAEQAVSYEIRFDPPPVAQENEVIAIPGMERIWQFILTALPGTIEMKATSFAIEVYLDHTLIRRAPRSSAEATHVALVDRCVEQLKAASSKLKSFGDGTTSGDDEPMVLVPSDGEIREEELRFSRSLLFLKQLLQGLRTRPQYTPPRGSPPTIPLADGELKGNLIGISYQAFSGNSQTPIRSLQIGDLNTVSELVEKLVRLTGFSKFSAISGGQRLDLIGNGDHTLRDLKLSQAGLLIIRKHPEAPEISIGGRRQSLSLVDSEVLKHFDDLYDLLGLEERLAKETEPNQEFVLHCINVLVSFLTRPEMSDSIEENPLKLTFACSFVECLLLVLTAKVTPDNSQPCFSDPTTIATQLLNLISLGWRITTAHISETAQQKLISNAFAALVEASMHDNRVWAAVKESTQVQTLISSLLLEETRPGVRKGVAEIISTVCGISPTHKLSSKDLSDKAAGPSEGVPTATTVDIVATLWKSITVLFPETPKYAPFSQEFFEVALIVFQTVAALSPGDLVYGEYLQNWGDIMLSHETHEFVGREPIDYIILGFTHLIKLCLELAGSNAVTANTRPLMESLFTKYLFPDLSGADEFGVIQPTIPVMHVGTRQEIYNVLMLLCGNLTNAQAMLELLSDIIPHDYTYEPNWVFDRTKTIRTPEGYAGLKNLSNTCYLNSLFTQLFMNVNFRKFMLNLRVSSIDGKQQLLAETKKVFGYMQNTWQKCVDTQAVVDTIRTYDNEPVDINIQMDVDEFYNLLFDRWEGQILSNEAKKAFRSFYGGQLVQQIKSKECTHISERLEPFSAIQCDIKGKSGLEDSLRAYVEGEIMQGDNKYSCTSCGRHVDAVKRACLKDVPDNLIFHLKRFDFDVISMVRSKINDEFHFPERIDMTPFTVEHLSNPNDPIAPDIFELVGVLVHSGTAESGHYYSYIRERPTAANYSDSWVEFNDSDVSRFEPSKIPDQCFGGMNDSIHGAGLGQIRYNKVWNAYMLFYQRVKSMEEDKSVYQPSIGDFPVNVSLPVDLGNHISMENEVFIRTYCLLDPYHAFFIRTLLEQSGRFPDIESPETAMVRRSAIEVTLDTLDQLIARTKDLAELEPIVIELLRAIATDAQCASTIVRWTIEKPLTMRNLLLKCPNPLLRSRFCRIMVMALARLRDQAADGSLSPQDLENAHEEFARLLEGVVAIMGHLWTTIHLHFRAWDDYFELLVGIADLGSEQVGVLLEHGFLLKCLEMVWLDNLDTKKLKRQYVNYYRLIEKGRKYSHYKLVELLYILMTHIDLSAPPTEIRPRPCTNGKFPLHSYEAEFVRPMGRTKEVVFLKKVLEQGANHTVALKFMALFLDAEPEAGMLEGICKILEEGLRVSPASLCTPFLEATLLFCQLSSDADMISYMIDFVAKGVDSINESGGQQHLAFFQSLLSHFENDNIDKDETWFWTVAVDRTPDWAPTLLHYPDRLVRASTTDLLRTHVFGKDSDELEDEHRQFYARIARDLCHACVDRLQRYYVIAKPAPLVDTRSLENITAVITHSLGAYFDEAVEEDAEFMQQAGNTIATLEQLGAEVPDELVSGKQTSLGFPT</sequence>
<dbReference type="InterPro" id="IPR028889">
    <property type="entry name" value="USP"/>
</dbReference>
<feature type="compositionally biased region" description="Polar residues" evidence="1">
    <location>
        <begin position="7"/>
        <end position="24"/>
    </location>
</feature>
<dbReference type="SUPFAM" id="SSF54001">
    <property type="entry name" value="Cysteine proteinases"/>
    <property type="match status" value="1"/>
</dbReference>
<dbReference type="EMBL" id="PDNA01000021">
    <property type="protein sequence ID" value="PGH23651.1"/>
    <property type="molecule type" value="Genomic_DNA"/>
</dbReference>
<feature type="compositionally biased region" description="Low complexity" evidence="1">
    <location>
        <begin position="109"/>
        <end position="122"/>
    </location>
</feature>
<dbReference type="PROSITE" id="PS50235">
    <property type="entry name" value="USP_3"/>
    <property type="match status" value="1"/>
</dbReference>
<accession>A0A2B7YRG6</accession>
<dbReference type="Pfam" id="PF00443">
    <property type="entry name" value="UCH"/>
    <property type="match status" value="1"/>
</dbReference>
<name>A0A2B7YRG6_POLH7</name>
<protein>
    <recommendedName>
        <fullName evidence="2">USP domain-containing protein</fullName>
    </recommendedName>
</protein>
<feature type="compositionally biased region" description="Polar residues" evidence="1">
    <location>
        <begin position="89"/>
        <end position="102"/>
    </location>
</feature>
<proteinExistence type="predicted"/>
<dbReference type="Gene3D" id="3.90.70.10">
    <property type="entry name" value="Cysteine proteinases"/>
    <property type="match status" value="1"/>
</dbReference>
<comment type="caution">
    <text evidence="3">The sequence shown here is derived from an EMBL/GenBank/DDBJ whole genome shotgun (WGS) entry which is preliminary data.</text>
</comment>
<dbReference type="Pfam" id="PF12030">
    <property type="entry name" value="DUF3517"/>
    <property type="match status" value="1"/>
</dbReference>
<organism evidence="3 4">
    <name type="scientific">Polytolypa hystricis (strain UAMH7299)</name>
    <dbReference type="NCBI Taxonomy" id="1447883"/>
    <lineage>
        <taxon>Eukaryota</taxon>
        <taxon>Fungi</taxon>
        <taxon>Dikarya</taxon>
        <taxon>Ascomycota</taxon>
        <taxon>Pezizomycotina</taxon>
        <taxon>Eurotiomycetes</taxon>
        <taxon>Eurotiomycetidae</taxon>
        <taxon>Onygenales</taxon>
        <taxon>Onygenales incertae sedis</taxon>
        <taxon>Polytolypa</taxon>
    </lineage>
</organism>
<reference evidence="3 4" key="1">
    <citation type="submission" date="2017-10" db="EMBL/GenBank/DDBJ databases">
        <title>Comparative genomics in systemic dimorphic fungi from Ajellomycetaceae.</title>
        <authorList>
            <person name="Munoz J.F."/>
            <person name="Mcewen J.G."/>
            <person name="Clay O.K."/>
            <person name="Cuomo C.A."/>
        </authorList>
    </citation>
    <scope>NUCLEOTIDE SEQUENCE [LARGE SCALE GENOMIC DNA]</scope>
    <source>
        <strain evidence="3 4">UAMH7299</strain>
    </source>
</reference>
<dbReference type="GO" id="GO:0005829">
    <property type="term" value="C:cytosol"/>
    <property type="evidence" value="ECO:0007669"/>
    <property type="project" value="TreeGrafter"/>
</dbReference>
<feature type="compositionally biased region" description="Low complexity" evidence="1">
    <location>
        <begin position="76"/>
        <end position="88"/>
    </location>
</feature>
<dbReference type="FunFam" id="3.90.70.10:FF:000136">
    <property type="entry name" value="Ubiquitin C-terminal hydrolase, putative"/>
    <property type="match status" value="1"/>
</dbReference>
<gene>
    <name evidence="3" type="ORF">AJ80_02257</name>
</gene>
<dbReference type="InterPro" id="IPR050164">
    <property type="entry name" value="Peptidase_C19"/>
</dbReference>
<dbReference type="InterPro" id="IPR001394">
    <property type="entry name" value="Peptidase_C19_UCH"/>
</dbReference>
<dbReference type="InterPro" id="IPR018200">
    <property type="entry name" value="USP_CS"/>
</dbReference>
<evidence type="ECO:0000313" key="4">
    <source>
        <dbReference type="Proteomes" id="UP000224634"/>
    </source>
</evidence>
<dbReference type="GO" id="GO:0005634">
    <property type="term" value="C:nucleus"/>
    <property type="evidence" value="ECO:0007669"/>
    <property type="project" value="TreeGrafter"/>
</dbReference>
<dbReference type="OrthoDB" id="420187at2759"/>
<dbReference type="PANTHER" id="PTHR24006:SF827">
    <property type="entry name" value="UBIQUITIN CARBOXYL-TERMINAL HYDROLASE 34"/>
    <property type="match status" value="1"/>
</dbReference>
<dbReference type="PROSITE" id="PS00973">
    <property type="entry name" value="USP_2"/>
    <property type="match status" value="1"/>
</dbReference>
<dbReference type="InterPro" id="IPR021905">
    <property type="entry name" value="DUF3517"/>
</dbReference>
<dbReference type="GO" id="GO:0016579">
    <property type="term" value="P:protein deubiquitination"/>
    <property type="evidence" value="ECO:0007669"/>
    <property type="project" value="InterPro"/>
</dbReference>
<dbReference type="Proteomes" id="UP000224634">
    <property type="component" value="Unassembled WGS sequence"/>
</dbReference>
<dbReference type="STRING" id="1447883.A0A2B7YRG6"/>
<feature type="region of interest" description="Disordered" evidence="1">
    <location>
        <begin position="1"/>
        <end position="159"/>
    </location>
</feature>
<evidence type="ECO:0000313" key="3">
    <source>
        <dbReference type="EMBL" id="PGH23651.1"/>
    </source>
</evidence>
<evidence type="ECO:0000256" key="1">
    <source>
        <dbReference type="SAM" id="MobiDB-lite"/>
    </source>
</evidence>
<evidence type="ECO:0000259" key="2">
    <source>
        <dbReference type="PROSITE" id="PS50235"/>
    </source>
</evidence>
<dbReference type="InterPro" id="IPR038765">
    <property type="entry name" value="Papain-like_cys_pep_sf"/>
</dbReference>